<feature type="transmembrane region" description="Helical" evidence="13">
    <location>
        <begin position="6"/>
        <end position="29"/>
    </location>
</feature>
<dbReference type="InterPro" id="IPR002159">
    <property type="entry name" value="CD36_fam"/>
</dbReference>
<keyword evidence="11" id="KW-0325">Glycoprotein</keyword>
<keyword evidence="7 13" id="KW-1133">Transmembrane helix</keyword>
<accession>A0AAW1I8Q1</accession>
<evidence type="ECO:0000313" key="14">
    <source>
        <dbReference type="EMBL" id="KAK9685331.1"/>
    </source>
</evidence>
<dbReference type="Proteomes" id="UP001458880">
    <property type="component" value="Unassembled WGS sequence"/>
</dbReference>
<keyword evidence="8 13" id="KW-0472">Membrane</keyword>
<dbReference type="GO" id="GO:0005044">
    <property type="term" value="F:scavenger receptor activity"/>
    <property type="evidence" value="ECO:0007669"/>
    <property type="project" value="TreeGrafter"/>
</dbReference>
<proteinExistence type="inferred from homology"/>
<comment type="subcellular location">
    <subcellularLocation>
        <location evidence="1">Cell membrane</location>
    </subcellularLocation>
</comment>
<dbReference type="PRINTS" id="PR01609">
    <property type="entry name" value="CD36FAMILY"/>
</dbReference>
<dbReference type="PANTHER" id="PTHR11923:SF109">
    <property type="entry name" value="SENSORY NEURON MEMBRANE PROTEIN 2"/>
    <property type="match status" value="1"/>
</dbReference>
<dbReference type="EMBL" id="JASPKY010000785">
    <property type="protein sequence ID" value="KAK9685331.1"/>
    <property type="molecule type" value="Genomic_DNA"/>
</dbReference>
<evidence type="ECO:0000256" key="4">
    <source>
        <dbReference type="ARBA" id="ARBA00022606"/>
    </source>
</evidence>
<evidence type="ECO:0000256" key="9">
    <source>
        <dbReference type="ARBA" id="ARBA00023157"/>
    </source>
</evidence>
<sequence length="153" mass="17780">MVALLVLGVSIGFALFFGALLTSGLYLFFSNSAESILMQEVAKDTKLENGTKQYERWIKQPLILESKIYLFNITNPEEIKSGAMPIVSEVGPFVYEKHLYKKEIVNNKSDILQYNQYWSMTFRKDLSFNSHNLKITYLNTPLWPTYLFSQRFL</sequence>
<evidence type="ECO:0000256" key="6">
    <source>
        <dbReference type="ARBA" id="ARBA00022725"/>
    </source>
</evidence>
<keyword evidence="10" id="KW-0675">Receptor</keyword>
<reference evidence="14 15" key="1">
    <citation type="journal article" date="2024" name="BMC Genomics">
        <title>De novo assembly and annotation of Popillia japonica's genome with initial clues to its potential as an invasive pest.</title>
        <authorList>
            <person name="Cucini C."/>
            <person name="Boschi S."/>
            <person name="Funari R."/>
            <person name="Cardaioli E."/>
            <person name="Iannotti N."/>
            <person name="Marturano G."/>
            <person name="Paoli F."/>
            <person name="Bruttini M."/>
            <person name="Carapelli A."/>
            <person name="Frati F."/>
            <person name="Nardi F."/>
        </authorList>
    </citation>
    <scope>NUCLEOTIDE SEQUENCE [LARGE SCALE GENOMIC DNA]</scope>
    <source>
        <strain evidence="14">DMR45628</strain>
    </source>
</reference>
<keyword evidence="4" id="KW-0716">Sensory transduction</keyword>
<dbReference type="Pfam" id="PF01130">
    <property type="entry name" value="CD36"/>
    <property type="match status" value="1"/>
</dbReference>
<dbReference type="GO" id="GO:0005886">
    <property type="term" value="C:plasma membrane"/>
    <property type="evidence" value="ECO:0007669"/>
    <property type="project" value="UniProtKB-SubCell"/>
</dbReference>
<name>A0AAW1I8Q1_POPJA</name>
<evidence type="ECO:0000256" key="2">
    <source>
        <dbReference type="ARBA" id="ARBA00010532"/>
    </source>
</evidence>
<evidence type="ECO:0000256" key="7">
    <source>
        <dbReference type="ARBA" id="ARBA00022989"/>
    </source>
</evidence>
<organism evidence="14 15">
    <name type="scientific">Popillia japonica</name>
    <name type="common">Japanese beetle</name>
    <dbReference type="NCBI Taxonomy" id="7064"/>
    <lineage>
        <taxon>Eukaryota</taxon>
        <taxon>Metazoa</taxon>
        <taxon>Ecdysozoa</taxon>
        <taxon>Arthropoda</taxon>
        <taxon>Hexapoda</taxon>
        <taxon>Insecta</taxon>
        <taxon>Pterygota</taxon>
        <taxon>Neoptera</taxon>
        <taxon>Endopterygota</taxon>
        <taxon>Coleoptera</taxon>
        <taxon>Polyphaga</taxon>
        <taxon>Scarabaeiformia</taxon>
        <taxon>Scarabaeidae</taxon>
        <taxon>Rutelinae</taxon>
        <taxon>Popillia</taxon>
    </lineage>
</organism>
<keyword evidence="6" id="KW-0552">Olfaction</keyword>
<gene>
    <name evidence="14" type="ORF">QE152_g38125</name>
</gene>
<evidence type="ECO:0000256" key="10">
    <source>
        <dbReference type="ARBA" id="ARBA00023170"/>
    </source>
</evidence>
<dbReference type="GO" id="GO:0005737">
    <property type="term" value="C:cytoplasm"/>
    <property type="evidence" value="ECO:0007669"/>
    <property type="project" value="TreeGrafter"/>
</dbReference>
<evidence type="ECO:0000313" key="15">
    <source>
        <dbReference type="Proteomes" id="UP001458880"/>
    </source>
</evidence>
<evidence type="ECO:0000256" key="3">
    <source>
        <dbReference type="ARBA" id="ARBA00022475"/>
    </source>
</evidence>
<keyword evidence="15" id="KW-1185">Reference proteome</keyword>
<evidence type="ECO:0000256" key="1">
    <source>
        <dbReference type="ARBA" id="ARBA00004236"/>
    </source>
</evidence>
<comment type="caution">
    <text evidence="14">The sequence shown here is derived from an EMBL/GenBank/DDBJ whole genome shotgun (WGS) entry which is preliminary data.</text>
</comment>
<dbReference type="GO" id="GO:0007608">
    <property type="term" value="P:sensory perception of smell"/>
    <property type="evidence" value="ECO:0007669"/>
    <property type="project" value="UniProtKB-KW"/>
</dbReference>
<dbReference type="AlphaFoldDB" id="A0AAW1I8Q1"/>
<evidence type="ECO:0000256" key="8">
    <source>
        <dbReference type="ARBA" id="ARBA00023136"/>
    </source>
</evidence>
<evidence type="ECO:0000256" key="11">
    <source>
        <dbReference type="ARBA" id="ARBA00023180"/>
    </source>
</evidence>
<dbReference type="PANTHER" id="PTHR11923">
    <property type="entry name" value="SCAVENGER RECEPTOR CLASS B TYPE-1 SR-B1"/>
    <property type="match status" value="1"/>
</dbReference>
<keyword evidence="5 13" id="KW-0812">Transmembrane</keyword>
<evidence type="ECO:0000256" key="13">
    <source>
        <dbReference type="SAM" id="Phobius"/>
    </source>
</evidence>
<evidence type="ECO:0000256" key="12">
    <source>
        <dbReference type="ARBA" id="ARBA00040645"/>
    </source>
</evidence>
<comment type="similarity">
    <text evidence="2">Belongs to the CD36 family.</text>
</comment>
<keyword evidence="9" id="KW-1015">Disulfide bond</keyword>
<evidence type="ECO:0000256" key="5">
    <source>
        <dbReference type="ARBA" id="ARBA00022692"/>
    </source>
</evidence>
<protein>
    <recommendedName>
        <fullName evidence="12">Sensory neuron membrane protein 2</fullName>
    </recommendedName>
</protein>
<keyword evidence="3" id="KW-1003">Cell membrane</keyword>